<proteinExistence type="predicted"/>
<evidence type="ECO:0000313" key="2">
    <source>
        <dbReference type="Proteomes" id="UP001163223"/>
    </source>
</evidence>
<protein>
    <submittedName>
        <fullName evidence="1">Uncharacterized protein</fullName>
    </submittedName>
</protein>
<gene>
    <name evidence="1" type="ORF">OXU80_05035</name>
</gene>
<dbReference type="Proteomes" id="UP001163223">
    <property type="component" value="Chromosome"/>
</dbReference>
<accession>A0ACD4NRN7</accession>
<organism evidence="1 2">
    <name type="scientific">Antarcticirhabdus aurantiaca</name>
    <dbReference type="NCBI Taxonomy" id="2606717"/>
    <lineage>
        <taxon>Bacteria</taxon>
        <taxon>Pseudomonadati</taxon>
        <taxon>Pseudomonadota</taxon>
        <taxon>Alphaproteobacteria</taxon>
        <taxon>Hyphomicrobiales</taxon>
        <taxon>Aurantimonadaceae</taxon>
        <taxon>Antarcticirhabdus</taxon>
    </lineage>
</organism>
<reference evidence="1" key="1">
    <citation type="submission" date="2022-11" db="EMBL/GenBank/DDBJ databases">
        <title>beta-Carotene-producing bacterium, Jeongeuplla avenae sp. nov., alleviates the salt stress of Arabidopsis seedlings.</title>
        <authorList>
            <person name="Jiang L."/>
            <person name="Lee J."/>
        </authorList>
    </citation>
    <scope>NUCLEOTIDE SEQUENCE</scope>
    <source>
        <strain evidence="1">DY_R2A_6</strain>
    </source>
</reference>
<dbReference type="EMBL" id="CP113520">
    <property type="protein sequence ID" value="WAJ29601.1"/>
    <property type="molecule type" value="Genomic_DNA"/>
</dbReference>
<name>A0ACD4NRN7_9HYPH</name>
<keyword evidence="2" id="KW-1185">Reference proteome</keyword>
<sequence length="129" mass="14020">MSVVDAQRFEAVTGGLLSEDRQHVLIRLRDAEDRELVIALPIAELPRLLYLADSLSSQDAGGARDGRRTVFGAHRVEVGDSEDGRLTVLSLFGASGAPFRFAMNRATAHDLHVQLAGMTPSLVPRARRS</sequence>
<evidence type="ECO:0000313" key="1">
    <source>
        <dbReference type="EMBL" id="WAJ29601.1"/>
    </source>
</evidence>